<feature type="region of interest" description="Disordered" evidence="7">
    <location>
        <begin position="153"/>
        <end position="175"/>
    </location>
</feature>
<dbReference type="SMART" id="SM00425">
    <property type="entry name" value="TBOX"/>
    <property type="match status" value="1"/>
</dbReference>
<dbReference type="PRINTS" id="PR00938">
    <property type="entry name" value="BRACHYURY"/>
</dbReference>
<dbReference type="InterPro" id="IPR046360">
    <property type="entry name" value="T-box_DNA-bd"/>
</dbReference>
<organism evidence="9 10">
    <name type="scientific">Brachionus calyciflorus</name>
    <dbReference type="NCBI Taxonomy" id="104777"/>
    <lineage>
        <taxon>Eukaryota</taxon>
        <taxon>Metazoa</taxon>
        <taxon>Spiralia</taxon>
        <taxon>Gnathifera</taxon>
        <taxon>Rotifera</taxon>
        <taxon>Eurotatoria</taxon>
        <taxon>Monogononta</taxon>
        <taxon>Pseudotrocha</taxon>
        <taxon>Ploima</taxon>
        <taxon>Brachionidae</taxon>
        <taxon>Brachionus</taxon>
    </lineage>
</organism>
<dbReference type="GO" id="GO:0000785">
    <property type="term" value="C:chromatin"/>
    <property type="evidence" value="ECO:0007669"/>
    <property type="project" value="TreeGrafter"/>
</dbReference>
<dbReference type="PROSITE" id="PS01264">
    <property type="entry name" value="TBOX_2"/>
    <property type="match status" value="1"/>
</dbReference>
<keyword evidence="2" id="KW-0805">Transcription regulation</keyword>
<dbReference type="GO" id="GO:0001708">
    <property type="term" value="P:cell fate specification"/>
    <property type="evidence" value="ECO:0007669"/>
    <property type="project" value="TreeGrafter"/>
</dbReference>
<dbReference type="InterPro" id="IPR018186">
    <property type="entry name" value="TF_T-box_CS"/>
</dbReference>
<dbReference type="PROSITE" id="PS01283">
    <property type="entry name" value="TBOX_1"/>
    <property type="match status" value="1"/>
</dbReference>
<evidence type="ECO:0000256" key="4">
    <source>
        <dbReference type="ARBA" id="ARBA00023163"/>
    </source>
</evidence>
<dbReference type="SUPFAM" id="SSF49417">
    <property type="entry name" value="p53-like transcription factors"/>
    <property type="match status" value="1"/>
</dbReference>
<dbReference type="PROSITE" id="PS50252">
    <property type="entry name" value="TBOX_3"/>
    <property type="match status" value="1"/>
</dbReference>
<comment type="caution">
    <text evidence="6">Lacks conserved residue(s) required for the propagation of feature annotation.</text>
</comment>
<sequence>MFSSYPYAVNPVYYPNYSQIDNSFAYNVTSSTSGVSSFNSSSLSEHYQYYNPGEENLLNTNCFVPIKSEPVQIEQRSNSVCSDVGSDNESINQATSTPTYQRYLPTNYSYYQNYAYAYQYPQQDQCYSVYPNTEAYSYGYNNQVKELPIQNLPSSPIEEKKPKVEEKKEKIPVKPPAKEIEGQTICCNDINFKYPTSVNSNPNIKVKLLDTELWAQFKKIGTEMIITKTGRRMFPSIRAKITGLNPSSKYIMFIDIVPFDDNRYRYQNAEWAVTGKAEPHFAGLAYLHPDSPMSGNNWMKEAISFHKLKLTNNQCDKNGLIILNSMHKYIPRLHIVEEGKAINTIVFDETTFMAVTSYQNDAITKLKIDNNPFAKGFREMGNRKDFKRRNFDENATGVQTNDHYEHFNSKRERVDQYNIGYN</sequence>
<feature type="compositionally biased region" description="Basic and acidic residues" evidence="7">
    <location>
        <begin position="157"/>
        <end position="175"/>
    </location>
</feature>
<evidence type="ECO:0000256" key="2">
    <source>
        <dbReference type="ARBA" id="ARBA00023015"/>
    </source>
</evidence>
<reference evidence="9" key="1">
    <citation type="submission" date="2021-02" db="EMBL/GenBank/DDBJ databases">
        <authorList>
            <person name="Nowell W R."/>
        </authorList>
    </citation>
    <scope>NUCLEOTIDE SEQUENCE</scope>
    <source>
        <strain evidence="9">Ploen Becks lab</strain>
    </source>
</reference>
<name>A0A813WK88_9BILA</name>
<evidence type="ECO:0000256" key="7">
    <source>
        <dbReference type="SAM" id="MobiDB-lite"/>
    </source>
</evidence>
<evidence type="ECO:0000256" key="6">
    <source>
        <dbReference type="PROSITE-ProRule" id="PRU00201"/>
    </source>
</evidence>
<dbReference type="FunFam" id="2.60.40.820:FF:000007">
    <property type="entry name" value="T-box transcription factor"/>
    <property type="match status" value="1"/>
</dbReference>
<gene>
    <name evidence="9" type="ORF">OXX778_LOCUS9323</name>
</gene>
<dbReference type="GO" id="GO:0005634">
    <property type="term" value="C:nucleus"/>
    <property type="evidence" value="ECO:0007669"/>
    <property type="project" value="UniProtKB-SubCell"/>
</dbReference>
<evidence type="ECO:0000256" key="1">
    <source>
        <dbReference type="ARBA" id="ARBA00004123"/>
    </source>
</evidence>
<dbReference type="InterPro" id="IPR008967">
    <property type="entry name" value="p53-like_TF_DNA-bd_sf"/>
</dbReference>
<evidence type="ECO:0000256" key="5">
    <source>
        <dbReference type="ARBA" id="ARBA00023242"/>
    </source>
</evidence>
<dbReference type="GO" id="GO:0000978">
    <property type="term" value="F:RNA polymerase II cis-regulatory region sequence-specific DNA binding"/>
    <property type="evidence" value="ECO:0007669"/>
    <property type="project" value="InterPro"/>
</dbReference>
<dbReference type="InterPro" id="IPR002070">
    <property type="entry name" value="TF_Brachyury"/>
</dbReference>
<evidence type="ECO:0000313" key="9">
    <source>
        <dbReference type="EMBL" id="CAF0858635.1"/>
    </source>
</evidence>
<keyword evidence="10" id="KW-1185">Reference proteome</keyword>
<dbReference type="InterPro" id="IPR001699">
    <property type="entry name" value="TF_T-box"/>
</dbReference>
<protein>
    <recommendedName>
        <fullName evidence="8">T-box domain-containing protein</fullName>
    </recommendedName>
</protein>
<dbReference type="PANTHER" id="PTHR11267:SF181">
    <property type="entry name" value="OPTOMOTOR-BLIND PROTEIN"/>
    <property type="match status" value="1"/>
</dbReference>
<dbReference type="OrthoDB" id="7442607at2759"/>
<dbReference type="GO" id="GO:0000981">
    <property type="term" value="F:DNA-binding transcription factor activity, RNA polymerase II-specific"/>
    <property type="evidence" value="ECO:0007669"/>
    <property type="project" value="TreeGrafter"/>
</dbReference>
<dbReference type="Proteomes" id="UP000663879">
    <property type="component" value="Unassembled WGS sequence"/>
</dbReference>
<keyword evidence="5 6" id="KW-0539">Nucleus</keyword>
<dbReference type="GO" id="GO:0045893">
    <property type="term" value="P:positive regulation of DNA-templated transcription"/>
    <property type="evidence" value="ECO:0007669"/>
    <property type="project" value="InterPro"/>
</dbReference>
<evidence type="ECO:0000256" key="3">
    <source>
        <dbReference type="ARBA" id="ARBA00023125"/>
    </source>
</evidence>
<accession>A0A813WK88</accession>
<keyword evidence="4" id="KW-0804">Transcription</keyword>
<dbReference type="AlphaFoldDB" id="A0A813WK88"/>
<keyword evidence="3 6" id="KW-0238">DNA-binding</keyword>
<comment type="subcellular location">
    <subcellularLocation>
        <location evidence="1 6">Nucleus</location>
    </subcellularLocation>
</comment>
<evidence type="ECO:0000313" key="10">
    <source>
        <dbReference type="Proteomes" id="UP000663879"/>
    </source>
</evidence>
<evidence type="ECO:0000259" key="8">
    <source>
        <dbReference type="PROSITE" id="PS50252"/>
    </source>
</evidence>
<proteinExistence type="predicted"/>
<dbReference type="InterPro" id="IPR036960">
    <property type="entry name" value="T-box_sf"/>
</dbReference>
<dbReference type="Pfam" id="PF00907">
    <property type="entry name" value="T-box"/>
    <property type="match status" value="1"/>
</dbReference>
<dbReference type="PANTHER" id="PTHR11267">
    <property type="entry name" value="T-BOX PROTEIN-RELATED"/>
    <property type="match status" value="1"/>
</dbReference>
<feature type="domain" description="T-box" evidence="8">
    <location>
        <begin position="208"/>
        <end position="379"/>
    </location>
</feature>
<dbReference type="PRINTS" id="PR00937">
    <property type="entry name" value="TBOX"/>
</dbReference>
<dbReference type="EMBL" id="CAJNOC010001367">
    <property type="protein sequence ID" value="CAF0858635.1"/>
    <property type="molecule type" value="Genomic_DNA"/>
</dbReference>
<comment type="caution">
    <text evidence="9">The sequence shown here is derived from an EMBL/GenBank/DDBJ whole genome shotgun (WGS) entry which is preliminary data.</text>
</comment>
<dbReference type="Gene3D" id="2.60.40.820">
    <property type="entry name" value="Transcription factor, T-box"/>
    <property type="match status" value="1"/>
</dbReference>